<comment type="similarity">
    <text evidence="2 12">Belongs to the V-ATPase proteolipid subunit family.</text>
</comment>
<evidence type="ECO:0000256" key="6">
    <source>
        <dbReference type="ARBA" id="ARBA00022781"/>
    </source>
</evidence>
<dbReference type="GO" id="GO:0046961">
    <property type="term" value="F:proton-transporting ATPase activity, rotational mechanism"/>
    <property type="evidence" value="ECO:0007669"/>
    <property type="project" value="InterPro"/>
</dbReference>
<keyword evidence="6 12" id="KW-0375">Hydrogen ion transport</keyword>
<dbReference type="InterPro" id="IPR011555">
    <property type="entry name" value="ATPase_proteolipid_su_C_euk"/>
</dbReference>
<organism evidence="14 15">
    <name type="scientific">Naganishia liquefaciens</name>
    <dbReference type="NCBI Taxonomy" id="104408"/>
    <lineage>
        <taxon>Eukaryota</taxon>
        <taxon>Fungi</taxon>
        <taxon>Dikarya</taxon>
        <taxon>Basidiomycota</taxon>
        <taxon>Agaricomycotina</taxon>
        <taxon>Tremellomycetes</taxon>
        <taxon>Filobasidiales</taxon>
        <taxon>Filobasidiaceae</taxon>
        <taxon>Naganishia</taxon>
    </lineage>
</organism>
<name>A0A8H3YFX0_9TREE</name>
<feature type="transmembrane region" description="Helical" evidence="12">
    <location>
        <begin position="93"/>
        <end position="117"/>
    </location>
</feature>
<dbReference type="GO" id="GO:0005774">
    <property type="term" value="C:vacuolar membrane"/>
    <property type="evidence" value="ECO:0007669"/>
    <property type="project" value="UniProtKB-SubCell"/>
</dbReference>
<dbReference type="GO" id="GO:0000324">
    <property type="term" value="C:fungal-type vacuole"/>
    <property type="evidence" value="ECO:0007669"/>
    <property type="project" value="UniProtKB-ARBA"/>
</dbReference>
<feature type="transmembrane region" description="Helical" evidence="12">
    <location>
        <begin position="56"/>
        <end position="81"/>
    </location>
</feature>
<evidence type="ECO:0000256" key="8">
    <source>
        <dbReference type="ARBA" id="ARBA00023065"/>
    </source>
</evidence>
<dbReference type="Gene3D" id="1.20.120.610">
    <property type="entry name" value="lithium bound rotor ring of v- atpase"/>
    <property type="match status" value="1"/>
</dbReference>
<dbReference type="PRINTS" id="PR00122">
    <property type="entry name" value="VACATPASE"/>
</dbReference>
<dbReference type="SUPFAM" id="SSF81333">
    <property type="entry name" value="F1F0 ATP synthase subunit C"/>
    <property type="match status" value="1"/>
</dbReference>
<feature type="transmembrane region" description="Helical" evidence="12">
    <location>
        <begin position="12"/>
        <end position="35"/>
    </location>
</feature>
<protein>
    <recommendedName>
        <fullName evidence="12">V-type proton ATPase proteolipid subunit</fullName>
    </recommendedName>
</protein>
<dbReference type="NCBIfam" id="TIGR01100">
    <property type="entry name" value="V_ATP_synt_C"/>
    <property type="match status" value="1"/>
</dbReference>
<dbReference type="CDD" id="cd18176">
    <property type="entry name" value="ATP-synt_Vo_c_ATP6C_rpt2"/>
    <property type="match status" value="1"/>
</dbReference>
<proteinExistence type="inferred from homology"/>
<reference evidence="14" key="1">
    <citation type="submission" date="2020-07" db="EMBL/GenBank/DDBJ databases">
        <title>Draft Genome Sequence of a Deep-Sea Yeast, Naganishia (Cryptococcus) liquefaciens strain N6.</title>
        <authorList>
            <person name="Han Y.W."/>
            <person name="Kajitani R."/>
            <person name="Morimoto H."/>
            <person name="Parhat M."/>
            <person name="Tsubouchi H."/>
            <person name="Bakenova O."/>
            <person name="Ogata M."/>
            <person name="Argunhan B."/>
            <person name="Aoki R."/>
            <person name="Kajiwara S."/>
            <person name="Itoh T."/>
            <person name="Iwasaki H."/>
        </authorList>
    </citation>
    <scope>NUCLEOTIDE SEQUENCE</scope>
    <source>
        <strain evidence="14">N6</strain>
    </source>
</reference>
<evidence type="ECO:0000256" key="9">
    <source>
        <dbReference type="ARBA" id="ARBA00023136"/>
    </source>
</evidence>
<dbReference type="InterPro" id="IPR002379">
    <property type="entry name" value="ATPase_proteolipid_c-like_dom"/>
</dbReference>
<dbReference type="CDD" id="cd18175">
    <property type="entry name" value="ATP-synt_Vo_c_ATP6C_rpt1"/>
    <property type="match status" value="1"/>
</dbReference>
<keyword evidence="9 12" id="KW-0472">Membrane</keyword>
<comment type="caution">
    <text evidence="14">The sequence shown here is derived from an EMBL/GenBank/DDBJ whole genome shotgun (WGS) entry which is preliminary data.</text>
</comment>
<dbReference type="InterPro" id="IPR035921">
    <property type="entry name" value="F/V-ATP_Csub_sf"/>
</dbReference>
<gene>
    <name evidence="14" type="ORF">NliqN6_2558</name>
</gene>
<comment type="function">
    <text evidence="12">Proton-conducting pore forming of the V0 complex of vacuolar(H+)-ATPase (V-ATPase), a multisubunit enzyme composed of a peripheral complex (V1) that hydrolyzes ATP and a membrane integral complex (V0) that translocates protons. V-ATPase is responsible for acidifying and maintaining the pH of intracellular compartments.</text>
</comment>
<evidence type="ECO:0000256" key="11">
    <source>
        <dbReference type="ARBA" id="ARBA00046480"/>
    </source>
</evidence>
<dbReference type="Pfam" id="PF00137">
    <property type="entry name" value="ATP-synt_C"/>
    <property type="match status" value="2"/>
</dbReference>
<comment type="subcellular location">
    <subcellularLocation>
        <location evidence="1 12">Vacuole membrane</location>
        <topology evidence="1 12">Multi-pass membrane protein</topology>
    </subcellularLocation>
</comment>
<keyword evidence="4 12" id="KW-0926">Vacuole</keyword>
<evidence type="ECO:0000313" key="14">
    <source>
        <dbReference type="EMBL" id="GHJ86156.1"/>
    </source>
</evidence>
<evidence type="ECO:0000256" key="7">
    <source>
        <dbReference type="ARBA" id="ARBA00022989"/>
    </source>
</evidence>
<dbReference type="OrthoDB" id="1744869at2759"/>
<dbReference type="InterPro" id="IPR000245">
    <property type="entry name" value="ATPase_proteolipid_csu"/>
</dbReference>
<keyword evidence="15" id="KW-1185">Reference proteome</keyword>
<dbReference type="FunFam" id="1.20.120.610:FF:000003">
    <property type="entry name" value="V-type proton ATPase proteolipid subunit"/>
    <property type="match status" value="1"/>
</dbReference>
<comment type="subunit">
    <text evidence="11 12">V-ATPase is a heteromultimeric enzyme composed of a peripheral catalytic V1 complex (components A to H) attached to an integral membrane V0 proton pore complex (components: a, c, c', c'', d, e, f and VOA1). The decameric c-ring forms the proton-conducting pore, and is composed of eight proteolipid subunits c, one subunit c' and one subunit c''.</text>
</comment>
<feature type="transmembrane region" description="Helical" evidence="12">
    <location>
        <begin position="129"/>
        <end position="150"/>
    </location>
</feature>
<keyword evidence="3 12" id="KW-0813">Transport</keyword>
<evidence type="ECO:0000256" key="1">
    <source>
        <dbReference type="ARBA" id="ARBA00004128"/>
    </source>
</evidence>
<dbReference type="Proteomes" id="UP000620104">
    <property type="component" value="Unassembled WGS sequence"/>
</dbReference>
<evidence type="ECO:0000256" key="2">
    <source>
        <dbReference type="ARBA" id="ARBA00007296"/>
    </source>
</evidence>
<dbReference type="AlphaFoldDB" id="A0A8H3YFX0"/>
<evidence type="ECO:0000256" key="10">
    <source>
        <dbReference type="ARBA" id="ARBA00045519"/>
    </source>
</evidence>
<evidence type="ECO:0000256" key="3">
    <source>
        <dbReference type="ARBA" id="ARBA00022448"/>
    </source>
</evidence>
<evidence type="ECO:0000313" key="15">
    <source>
        <dbReference type="Proteomes" id="UP000620104"/>
    </source>
</evidence>
<sequence>MSTSNELCPPWAPFFGFAGVTAAMVFSTVGAAYGTSKAGIGIAGLGTFRPDLIMKSLIPVVMSGIIAVYGLVVSVLIAGGLSPTEPYSLFAGFIHLGAGLACGMTGLAAGYAIGIVGDACVRAYLYESRIFVSMVLILIFAEVLGLYGLIVSLLMNTKVGEAKCSI</sequence>
<evidence type="ECO:0000256" key="5">
    <source>
        <dbReference type="ARBA" id="ARBA00022692"/>
    </source>
</evidence>
<evidence type="ECO:0000259" key="13">
    <source>
        <dbReference type="Pfam" id="PF00137"/>
    </source>
</evidence>
<feature type="domain" description="V-ATPase proteolipid subunit C-like" evidence="13">
    <location>
        <begin position="96"/>
        <end position="155"/>
    </location>
</feature>
<evidence type="ECO:0000256" key="4">
    <source>
        <dbReference type="ARBA" id="ARBA00022554"/>
    </source>
</evidence>
<keyword evidence="7 12" id="KW-1133">Transmembrane helix</keyword>
<keyword evidence="8 12" id="KW-0406">Ion transport</keyword>
<dbReference type="EMBL" id="BLZA01000017">
    <property type="protein sequence ID" value="GHJ86156.1"/>
    <property type="molecule type" value="Genomic_DNA"/>
</dbReference>
<accession>A0A8H3YFX0</accession>
<keyword evidence="5 12" id="KW-0812">Transmembrane</keyword>
<dbReference type="GO" id="GO:0033179">
    <property type="term" value="C:proton-transporting V-type ATPase, V0 domain"/>
    <property type="evidence" value="ECO:0007669"/>
    <property type="project" value="InterPro"/>
</dbReference>
<feature type="domain" description="V-ATPase proteolipid subunit C-like" evidence="13">
    <location>
        <begin position="19"/>
        <end position="77"/>
    </location>
</feature>
<dbReference type="PANTHER" id="PTHR10263">
    <property type="entry name" value="V-TYPE PROTON ATPASE PROTEOLIPID SUBUNIT"/>
    <property type="match status" value="1"/>
</dbReference>
<comment type="function">
    <text evidence="10">Proton-conducting pore forming subunit of the V0 complex of vacuolar(H+)-ATPase (V-ATPase), a multisubunit enzyme composed of a peripheral complex (V1) that hydrolyzes ATP and a membrane integral complex (V0) that translocates protons. V-ATPase is responsible for acidifying and maintaining the pH of intracellular compartments.</text>
</comment>
<evidence type="ECO:0000256" key="12">
    <source>
        <dbReference type="RuleBase" id="RU363060"/>
    </source>
</evidence>